<dbReference type="EMBL" id="PUJW01000008">
    <property type="protein sequence ID" value="NHB92363.1"/>
    <property type="molecule type" value="Genomic_DNA"/>
</dbReference>
<organism evidence="1 2">
    <name type="scientific">Photorhabdus cinerea</name>
    <dbReference type="NCBI Taxonomy" id="471575"/>
    <lineage>
        <taxon>Bacteria</taxon>
        <taxon>Pseudomonadati</taxon>
        <taxon>Pseudomonadota</taxon>
        <taxon>Gammaproteobacteria</taxon>
        <taxon>Enterobacterales</taxon>
        <taxon>Morganellaceae</taxon>
        <taxon>Photorhabdus</taxon>
    </lineage>
</organism>
<evidence type="ECO:0000313" key="1">
    <source>
        <dbReference type="EMBL" id="NHB92363.1"/>
    </source>
</evidence>
<dbReference type="Gene3D" id="3.40.50.620">
    <property type="entry name" value="HUPs"/>
    <property type="match status" value="1"/>
</dbReference>
<dbReference type="RefSeq" id="WP_166305325.1">
    <property type="nucleotide sequence ID" value="NZ_CAWPIB010000008.1"/>
</dbReference>
<gene>
    <name evidence="1" type="ORF">C5469_09465</name>
</gene>
<protein>
    <submittedName>
        <fullName evidence="1">Uncharacterized protein</fullName>
    </submittedName>
</protein>
<dbReference type="AlphaFoldDB" id="A0A7X5QDG6"/>
<dbReference type="SUPFAM" id="SSF52402">
    <property type="entry name" value="Adenine nucleotide alpha hydrolases-like"/>
    <property type="match status" value="1"/>
</dbReference>
<name>A0A7X5QDG6_9GAMM</name>
<proteinExistence type="predicted"/>
<comment type="caution">
    <text evidence="1">The sequence shown here is derived from an EMBL/GenBank/DDBJ whole genome shotgun (WGS) entry which is preliminary data.</text>
</comment>
<sequence length="340" mass="39032">MKKHTVLLKDRLDKIHVLSAKSGVPLRRFLKENYIPQDSILCYVNDKITDDQSYVVKESDKIVLDMVRAYQLPEYCRTLRLWEDDGVEVTQENTDSIYTKRILWFKENGICDLKQTQFNEDSFVKYIDDMFVQGILTKSLIKENDKIILALSGGRDSLALLYLLRRNVDKLPKHELIGVTVADTAASGADVKVAAEAIANLGESAPLKTWGEFTHVSPLWTITKKELTLYLKIVAPEHHSKQGSPTDYDRGDHNRDINYFIADLLSGVWPGLGFNFFESLERLYKNYNIENPKYDICDNCGITYTHAYGDDFDNRKFRHVCNHCSYLIEIGEMPLMKSIG</sequence>
<reference evidence="1 2" key="1">
    <citation type="submission" date="2018-02" db="EMBL/GenBank/DDBJ databases">
        <authorList>
            <person name="Machado R.A."/>
        </authorList>
    </citation>
    <scope>NUCLEOTIDE SEQUENCE [LARGE SCALE GENOMIC DNA]</scope>
    <source>
        <strain evidence="1 2">DSM 19724</strain>
    </source>
</reference>
<dbReference type="InterPro" id="IPR014729">
    <property type="entry name" value="Rossmann-like_a/b/a_fold"/>
</dbReference>
<evidence type="ECO:0000313" key="2">
    <source>
        <dbReference type="Proteomes" id="UP000591844"/>
    </source>
</evidence>
<keyword evidence="2" id="KW-1185">Reference proteome</keyword>
<accession>A0A7X5QDG6</accession>
<dbReference type="Proteomes" id="UP000591844">
    <property type="component" value="Unassembled WGS sequence"/>
</dbReference>